<evidence type="ECO:0000256" key="2">
    <source>
        <dbReference type="ARBA" id="ARBA00005478"/>
    </source>
</evidence>
<dbReference type="Proteomes" id="UP000694930">
    <property type="component" value="Chromosome 3"/>
</dbReference>
<accession>A0ABM1V6M9</accession>
<keyword evidence="6 7" id="KW-0472">Membrane</keyword>
<dbReference type="PANTHER" id="PTHR15039">
    <property type="entry name" value="DOLICHOL PHOSPHATE-MANNOSE BIOSYNTHESIS REGULATORY PROTEIN"/>
    <property type="match status" value="1"/>
</dbReference>
<organism evidence="8 9">
    <name type="scientific">Solanum pennellii</name>
    <name type="common">Tomato</name>
    <name type="synonym">Lycopersicon pennellii</name>
    <dbReference type="NCBI Taxonomy" id="28526"/>
    <lineage>
        <taxon>Eukaryota</taxon>
        <taxon>Viridiplantae</taxon>
        <taxon>Streptophyta</taxon>
        <taxon>Embryophyta</taxon>
        <taxon>Tracheophyta</taxon>
        <taxon>Spermatophyta</taxon>
        <taxon>Magnoliopsida</taxon>
        <taxon>eudicotyledons</taxon>
        <taxon>Gunneridae</taxon>
        <taxon>Pentapetalae</taxon>
        <taxon>asterids</taxon>
        <taxon>lamiids</taxon>
        <taxon>Solanales</taxon>
        <taxon>Solanaceae</taxon>
        <taxon>Solanoideae</taxon>
        <taxon>Solaneae</taxon>
        <taxon>Solanum</taxon>
        <taxon>Solanum subgen. Lycopersicon</taxon>
    </lineage>
</organism>
<evidence type="ECO:0000256" key="7">
    <source>
        <dbReference type="RuleBase" id="RU365084"/>
    </source>
</evidence>
<gene>
    <name evidence="9" type="primary">LOC107013308</name>
</gene>
<evidence type="ECO:0000256" key="3">
    <source>
        <dbReference type="ARBA" id="ARBA00022692"/>
    </source>
</evidence>
<feature type="transmembrane region" description="Helical" evidence="7">
    <location>
        <begin position="73"/>
        <end position="94"/>
    </location>
</feature>
<keyword evidence="3 7" id="KW-0812">Transmembrane</keyword>
<keyword evidence="8" id="KW-1185">Reference proteome</keyword>
<comment type="function">
    <text evidence="7">Regulatory subunit of the dolichol-phosphate mannose (DPM) synthase complex; essential for the ER localization.</text>
</comment>
<dbReference type="InterPro" id="IPR009914">
    <property type="entry name" value="DPM2"/>
</dbReference>
<reference evidence="9" key="2">
    <citation type="submission" date="2025-08" db="UniProtKB">
        <authorList>
            <consortium name="RefSeq"/>
        </authorList>
    </citation>
    <scope>IDENTIFICATION</scope>
</reference>
<proteinExistence type="inferred from homology"/>
<keyword evidence="4 7" id="KW-0256">Endoplasmic reticulum</keyword>
<dbReference type="RefSeq" id="XP_027771397.1">
    <property type="nucleotide sequence ID" value="XM_027915596.1"/>
</dbReference>
<protein>
    <recommendedName>
        <fullName evidence="7">Dolichol phosphate-mannose biosynthesis regulatory protein</fullName>
    </recommendedName>
</protein>
<dbReference type="Pfam" id="PF07297">
    <property type="entry name" value="DPM2"/>
    <property type="match status" value="1"/>
</dbReference>
<comment type="subcellular location">
    <subcellularLocation>
        <location evidence="1 7">Endoplasmic reticulum membrane</location>
        <topology evidence="1 7">Multi-pass membrane protein</topology>
    </subcellularLocation>
</comment>
<keyword evidence="5 7" id="KW-1133">Transmembrane helix</keyword>
<name>A0ABM1V6M9_SOLPN</name>
<evidence type="ECO:0000256" key="1">
    <source>
        <dbReference type="ARBA" id="ARBA00004477"/>
    </source>
</evidence>
<evidence type="ECO:0000313" key="9">
    <source>
        <dbReference type="RefSeq" id="XP_027771397.1"/>
    </source>
</evidence>
<dbReference type="PANTHER" id="PTHR15039:SF11">
    <property type="entry name" value="DOLICHOL PHOSPHATE-MANNOSE BIOSYNTHESIS REGULATORY PROTEIN"/>
    <property type="match status" value="1"/>
</dbReference>
<evidence type="ECO:0000256" key="6">
    <source>
        <dbReference type="ARBA" id="ARBA00023136"/>
    </source>
</evidence>
<feature type="transmembrane region" description="Helical" evidence="7">
    <location>
        <begin position="29"/>
        <end position="53"/>
    </location>
</feature>
<comment type="similarity">
    <text evidence="2 7">Belongs to the DPM2 family.</text>
</comment>
<comment type="subunit">
    <text evidence="7">Component of the dolichol-phosphate mannose (DPM) synthase complex.</text>
</comment>
<evidence type="ECO:0000313" key="8">
    <source>
        <dbReference type="Proteomes" id="UP000694930"/>
    </source>
</evidence>
<reference evidence="8" key="1">
    <citation type="journal article" date="2014" name="Nat. Genet.">
        <title>The genome of the stress-tolerant wild tomato species Solanum pennellii.</title>
        <authorList>
            <person name="Bolger A."/>
            <person name="Scossa F."/>
            <person name="Bolger M.E."/>
            <person name="Lanz C."/>
            <person name="Maumus F."/>
            <person name="Tohge T."/>
            <person name="Quesneville H."/>
            <person name="Alseekh S."/>
            <person name="Sorensen I."/>
            <person name="Lichtenstein G."/>
            <person name="Fich E.A."/>
            <person name="Conte M."/>
            <person name="Keller H."/>
            <person name="Schneeberger K."/>
            <person name="Schwacke R."/>
            <person name="Ofner I."/>
            <person name="Vrebalov J."/>
            <person name="Xu Y."/>
            <person name="Osorio S."/>
            <person name="Aflitos S.A."/>
            <person name="Schijlen E."/>
            <person name="Jimenez-Gomez J.M."/>
            <person name="Ryngajllo M."/>
            <person name="Kimura S."/>
            <person name="Kumar R."/>
            <person name="Koenig D."/>
            <person name="Headland L.R."/>
            <person name="Maloof J.N."/>
            <person name="Sinha N."/>
            <person name="van Ham R.C."/>
            <person name="Lankhorst R.K."/>
            <person name="Mao L."/>
            <person name="Vogel A."/>
            <person name="Arsova B."/>
            <person name="Panstruga R."/>
            <person name="Fei Z."/>
            <person name="Rose J.K."/>
            <person name="Zamir D."/>
            <person name="Carrari F."/>
            <person name="Giovannoni J.J."/>
            <person name="Weigel D."/>
            <person name="Usadel B."/>
            <person name="Fernie A.R."/>
        </authorList>
    </citation>
    <scope>NUCLEOTIDE SEQUENCE [LARGE SCALE GENOMIC DNA]</scope>
    <source>
        <strain evidence="8">cv. LA0716</strain>
    </source>
</reference>
<dbReference type="GeneID" id="107013308"/>
<comment type="pathway">
    <text evidence="7">Protein modification; protein glycosylation.</text>
</comment>
<evidence type="ECO:0000256" key="4">
    <source>
        <dbReference type="ARBA" id="ARBA00022824"/>
    </source>
</evidence>
<evidence type="ECO:0000256" key="5">
    <source>
        <dbReference type="ARBA" id="ARBA00022989"/>
    </source>
</evidence>
<sequence length="124" mass="14163">MSSYIAGMCTVASAGGTTRRVSVELVNRVGLVLKLTSLSLFKYYTFWVIILPIVDSDHFVHRYFLPQEYAILIHAYVVVAVIYFLCICIAYVMLESKKKNHYREKGQKYPSTLVYCSILPSPLK</sequence>